<proteinExistence type="predicted"/>
<feature type="region of interest" description="Disordered" evidence="1">
    <location>
        <begin position="30"/>
        <end position="49"/>
    </location>
</feature>
<dbReference type="EMBL" id="SEOQ01000057">
    <property type="protein sequence ID" value="TFY71303.1"/>
    <property type="molecule type" value="Genomic_DNA"/>
</dbReference>
<evidence type="ECO:0000313" key="2">
    <source>
        <dbReference type="EMBL" id="TFY71303.1"/>
    </source>
</evidence>
<comment type="caution">
    <text evidence="2">The sequence shown here is derived from an EMBL/GenBank/DDBJ whole genome shotgun (WGS) entry which is preliminary data.</text>
</comment>
<accession>A0A4Y9ZBV5</accession>
<protein>
    <submittedName>
        <fullName evidence="2">Uncharacterized protein</fullName>
    </submittedName>
</protein>
<reference evidence="2 3" key="1">
    <citation type="submission" date="2019-02" db="EMBL/GenBank/DDBJ databases">
        <title>Genome sequencing of the rare red list fungi Dentipellis fragilis.</title>
        <authorList>
            <person name="Buettner E."/>
            <person name="Kellner H."/>
        </authorList>
    </citation>
    <scope>NUCLEOTIDE SEQUENCE [LARGE SCALE GENOMIC DNA]</scope>
    <source>
        <strain evidence="2 3">DSM 105465</strain>
    </source>
</reference>
<gene>
    <name evidence="2" type="ORF">EVG20_g1697</name>
</gene>
<dbReference type="Proteomes" id="UP000298327">
    <property type="component" value="Unassembled WGS sequence"/>
</dbReference>
<name>A0A4Y9ZBV5_9AGAM</name>
<keyword evidence="3" id="KW-1185">Reference proteome</keyword>
<evidence type="ECO:0000313" key="3">
    <source>
        <dbReference type="Proteomes" id="UP000298327"/>
    </source>
</evidence>
<evidence type="ECO:0000256" key="1">
    <source>
        <dbReference type="SAM" id="MobiDB-lite"/>
    </source>
</evidence>
<organism evidence="2 3">
    <name type="scientific">Dentipellis fragilis</name>
    <dbReference type="NCBI Taxonomy" id="205917"/>
    <lineage>
        <taxon>Eukaryota</taxon>
        <taxon>Fungi</taxon>
        <taxon>Dikarya</taxon>
        <taxon>Basidiomycota</taxon>
        <taxon>Agaricomycotina</taxon>
        <taxon>Agaricomycetes</taxon>
        <taxon>Russulales</taxon>
        <taxon>Hericiaceae</taxon>
        <taxon>Dentipellis</taxon>
    </lineage>
</organism>
<sequence>MWQATQIIHPFQSIPHRALTAREPAEACRASSHASGASRQSCSGGAARADSRRRLAFASGLAPSALLDADADATPTPTPR</sequence>
<dbReference type="AlphaFoldDB" id="A0A4Y9ZBV5"/>